<dbReference type="PANTHER" id="PTHR12585">
    <property type="entry name" value="SCC1 / RAD21 FAMILY MEMBER"/>
    <property type="match status" value="1"/>
</dbReference>
<accession>A0A9K3N8K7</accession>
<feature type="domain" description="Rad21/Rec8-like protein N-terminal" evidence="3">
    <location>
        <begin position="1"/>
        <end position="41"/>
    </location>
</feature>
<dbReference type="Pfam" id="PF04825">
    <property type="entry name" value="Rad21_Rec8_N"/>
    <property type="match status" value="1"/>
</dbReference>
<evidence type="ECO:0000256" key="2">
    <source>
        <dbReference type="ARBA" id="ARBA00023242"/>
    </source>
</evidence>
<sequence>MFYSQFILAKKGPLGTIWIAAHLERKLRKNQVADTDIGVSVGCLWVRICGFR</sequence>
<organism evidence="5 7">
    <name type="scientific">Helianthus annuus</name>
    <name type="common">Common sunflower</name>
    <dbReference type="NCBI Taxonomy" id="4232"/>
    <lineage>
        <taxon>Eukaryota</taxon>
        <taxon>Viridiplantae</taxon>
        <taxon>Streptophyta</taxon>
        <taxon>Embryophyta</taxon>
        <taxon>Tracheophyta</taxon>
        <taxon>Spermatophyta</taxon>
        <taxon>Magnoliopsida</taxon>
        <taxon>eudicotyledons</taxon>
        <taxon>Gunneridae</taxon>
        <taxon>Pentapetalae</taxon>
        <taxon>asterids</taxon>
        <taxon>campanulids</taxon>
        <taxon>Asterales</taxon>
        <taxon>Asteraceae</taxon>
        <taxon>Asteroideae</taxon>
        <taxon>Heliantheae alliance</taxon>
        <taxon>Heliantheae</taxon>
        <taxon>Helianthus</taxon>
    </lineage>
</organism>
<proteinExistence type="predicted"/>
<dbReference type="GO" id="GO:0007062">
    <property type="term" value="P:sister chromatid cohesion"/>
    <property type="evidence" value="ECO:0007669"/>
    <property type="project" value="InterPro"/>
</dbReference>
<keyword evidence="7" id="KW-1185">Reference proteome</keyword>
<evidence type="ECO:0000256" key="1">
    <source>
        <dbReference type="ARBA" id="ARBA00004123"/>
    </source>
</evidence>
<comment type="subcellular location">
    <subcellularLocation>
        <location evidence="1">Nucleus</location>
    </subcellularLocation>
</comment>
<dbReference type="PANTHER" id="PTHR12585:SF69">
    <property type="entry name" value="FI11703P"/>
    <property type="match status" value="1"/>
</dbReference>
<dbReference type="AlphaFoldDB" id="A0A9K3N8K7"/>
<dbReference type="EMBL" id="MNCJ02000324">
    <property type="protein sequence ID" value="KAF5791182.1"/>
    <property type="molecule type" value="Genomic_DNA"/>
</dbReference>
<dbReference type="Gramene" id="mRNA:HanXRQr2_Chr16g0731801">
    <property type="protein sequence ID" value="mRNA:HanXRQr2_Chr16g0731801"/>
    <property type="gene ID" value="HanXRQr2_Chr16g0731801"/>
</dbReference>
<dbReference type="Gramene" id="mRNA:HanXRQr2_Chr08g0338321">
    <property type="protein sequence ID" value="mRNA:HanXRQr2_Chr08g0338321"/>
    <property type="gene ID" value="HanXRQr2_Chr08g0338321"/>
</dbReference>
<name>A0A9K3N8K7_HELAN</name>
<dbReference type="GO" id="GO:0005634">
    <property type="term" value="C:nucleus"/>
    <property type="evidence" value="ECO:0007669"/>
    <property type="project" value="UniProtKB-SubCell"/>
</dbReference>
<reference evidence="5" key="1">
    <citation type="journal article" date="2017" name="Nature">
        <title>The sunflower genome provides insights into oil metabolism, flowering and Asterid evolution.</title>
        <authorList>
            <person name="Badouin H."/>
            <person name="Gouzy J."/>
            <person name="Grassa C.J."/>
            <person name="Murat F."/>
            <person name="Staton S.E."/>
            <person name="Cottret L."/>
            <person name="Lelandais-Briere C."/>
            <person name="Owens G.L."/>
            <person name="Carrere S."/>
            <person name="Mayjonade B."/>
            <person name="Legrand L."/>
            <person name="Gill N."/>
            <person name="Kane N.C."/>
            <person name="Bowers J.E."/>
            <person name="Hubner S."/>
            <person name="Bellec A."/>
            <person name="Berard A."/>
            <person name="Berges H."/>
            <person name="Blanchet N."/>
            <person name="Boniface M.C."/>
            <person name="Brunel D."/>
            <person name="Catrice O."/>
            <person name="Chaidir N."/>
            <person name="Claudel C."/>
            <person name="Donnadieu C."/>
            <person name="Faraut T."/>
            <person name="Fievet G."/>
            <person name="Helmstetter N."/>
            <person name="King M."/>
            <person name="Knapp S.J."/>
            <person name="Lai Z."/>
            <person name="Le Paslier M.C."/>
            <person name="Lippi Y."/>
            <person name="Lorenzon L."/>
            <person name="Mandel J.R."/>
            <person name="Marage G."/>
            <person name="Marchand G."/>
            <person name="Marquand E."/>
            <person name="Bret-Mestries E."/>
            <person name="Morien E."/>
            <person name="Nambeesan S."/>
            <person name="Nguyen T."/>
            <person name="Pegot-Espagnet P."/>
            <person name="Pouilly N."/>
            <person name="Raftis F."/>
            <person name="Sallet E."/>
            <person name="Schiex T."/>
            <person name="Thomas J."/>
            <person name="Vandecasteele C."/>
            <person name="Vares D."/>
            <person name="Vear F."/>
            <person name="Vautrin S."/>
            <person name="Crespi M."/>
            <person name="Mangin B."/>
            <person name="Burke J.M."/>
            <person name="Salse J."/>
            <person name="Munos S."/>
            <person name="Vincourt P."/>
            <person name="Rieseberg L.H."/>
            <person name="Langlade N.B."/>
        </authorList>
    </citation>
    <scope>NUCLEOTIDE SEQUENCE</scope>
    <source>
        <tissue evidence="5">Leaves</tissue>
    </source>
</reference>
<dbReference type="EMBL" id="MNCJ02000323">
    <property type="protein sequence ID" value="KAF5795325.1"/>
    <property type="molecule type" value="Genomic_DNA"/>
</dbReference>
<dbReference type="GO" id="GO:0008278">
    <property type="term" value="C:cohesin complex"/>
    <property type="evidence" value="ECO:0007669"/>
    <property type="project" value="InterPro"/>
</dbReference>
<gene>
    <name evidence="6" type="ORF">HanXRQr2_Chr08g0338321</name>
    <name evidence="5" type="ORF">HanXRQr2_Chr09g0391771</name>
    <name evidence="4" type="ORF">HanXRQr2_Chr16g0731801</name>
</gene>
<dbReference type="InterPro" id="IPR006910">
    <property type="entry name" value="Rad21_Rec8_N"/>
</dbReference>
<evidence type="ECO:0000313" key="4">
    <source>
        <dbReference type="EMBL" id="KAF5758661.1"/>
    </source>
</evidence>
<dbReference type="Gramene" id="mRNA:HanXRQr2_Chr09g0391771">
    <property type="protein sequence ID" value="mRNA:HanXRQr2_Chr09g0391771"/>
    <property type="gene ID" value="HanXRQr2_Chr09g0391771"/>
</dbReference>
<dbReference type="Proteomes" id="UP000215914">
    <property type="component" value="Unassembled WGS sequence"/>
</dbReference>
<comment type="caution">
    <text evidence="5">The sequence shown here is derived from an EMBL/GenBank/DDBJ whole genome shotgun (WGS) entry which is preliminary data.</text>
</comment>
<dbReference type="EMBL" id="MNCJ02000331">
    <property type="protein sequence ID" value="KAF5758661.1"/>
    <property type="molecule type" value="Genomic_DNA"/>
</dbReference>
<dbReference type="InterPro" id="IPR039781">
    <property type="entry name" value="Rad21/Rec8-like"/>
</dbReference>
<keyword evidence="2" id="KW-0539">Nucleus</keyword>
<evidence type="ECO:0000259" key="3">
    <source>
        <dbReference type="Pfam" id="PF04825"/>
    </source>
</evidence>
<reference evidence="5" key="2">
    <citation type="submission" date="2020-06" db="EMBL/GenBank/DDBJ databases">
        <title>Helianthus annuus Genome sequencing and assembly Release 2.</title>
        <authorList>
            <person name="Gouzy J."/>
            <person name="Langlade N."/>
            <person name="Munos S."/>
        </authorList>
    </citation>
    <scope>NUCLEOTIDE SEQUENCE</scope>
    <source>
        <tissue evidence="5">Leaves</tissue>
    </source>
</reference>
<protein>
    <submittedName>
        <fullName evidence="5">Rad21/Rec8-like protein</fullName>
    </submittedName>
</protein>
<evidence type="ECO:0000313" key="6">
    <source>
        <dbReference type="EMBL" id="KAF5795325.1"/>
    </source>
</evidence>
<evidence type="ECO:0000313" key="5">
    <source>
        <dbReference type="EMBL" id="KAF5791182.1"/>
    </source>
</evidence>
<evidence type="ECO:0000313" key="7">
    <source>
        <dbReference type="Proteomes" id="UP000215914"/>
    </source>
</evidence>